<dbReference type="EMBL" id="LAZR01005882">
    <property type="protein sequence ID" value="KKM96437.1"/>
    <property type="molecule type" value="Genomic_DNA"/>
</dbReference>
<gene>
    <name evidence="1" type="ORF">LCGC14_1178160</name>
</gene>
<name>A0A0F9PTE6_9ZZZZ</name>
<proteinExistence type="predicted"/>
<evidence type="ECO:0000313" key="1">
    <source>
        <dbReference type="EMBL" id="KKM96437.1"/>
    </source>
</evidence>
<reference evidence="1" key="1">
    <citation type="journal article" date="2015" name="Nature">
        <title>Complex archaea that bridge the gap between prokaryotes and eukaryotes.</title>
        <authorList>
            <person name="Spang A."/>
            <person name="Saw J.H."/>
            <person name="Jorgensen S.L."/>
            <person name="Zaremba-Niedzwiedzka K."/>
            <person name="Martijn J."/>
            <person name="Lind A.E."/>
            <person name="van Eijk R."/>
            <person name="Schleper C."/>
            <person name="Guy L."/>
            <person name="Ettema T.J."/>
        </authorList>
    </citation>
    <scope>NUCLEOTIDE SEQUENCE</scope>
</reference>
<sequence>MKKKISVSVRCNKCGNKLDVAKVDWNWENAVQYQFFCRNCHYNIDITITGKVKKEK</sequence>
<dbReference type="AlphaFoldDB" id="A0A0F9PTE6"/>
<accession>A0A0F9PTE6</accession>
<comment type="caution">
    <text evidence="1">The sequence shown here is derived from an EMBL/GenBank/DDBJ whole genome shotgun (WGS) entry which is preliminary data.</text>
</comment>
<protein>
    <submittedName>
        <fullName evidence="1">Uncharacterized protein</fullName>
    </submittedName>
</protein>
<organism evidence="1">
    <name type="scientific">marine sediment metagenome</name>
    <dbReference type="NCBI Taxonomy" id="412755"/>
    <lineage>
        <taxon>unclassified sequences</taxon>
        <taxon>metagenomes</taxon>
        <taxon>ecological metagenomes</taxon>
    </lineage>
</organism>